<evidence type="ECO:0000256" key="6">
    <source>
        <dbReference type="ARBA" id="ARBA00022833"/>
    </source>
</evidence>
<dbReference type="FunFam" id="3.30.160.60:FF:000303">
    <property type="entry name" value="Zinc finger protein 41"/>
    <property type="match status" value="1"/>
</dbReference>
<dbReference type="Proteomes" id="UP000095085">
    <property type="component" value="Unassembled WGS sequence"/>
</dbReference>
<accession>A0A1E4RR95</accession>
<keyword evidence="14" id="KW-1185">Reference proteome</keyword>
<dbReference type="SMART" id="SM00355">
    <property type="entry name" value="ZnF_C2H2"/>
    <property type="match status" value="7"/>
</dbReference>
<dbReference type="GO" id="GO:0000981">
    <property type="term" value="F:DNA-binding transcription factor activity, RNA polymerase II-specific"/>
    <property type="evidence" value="ECO:0007669"/>
    <property type="project" value="TreeGrafter"/>
</dbReference>
<keyword evidence="6" id="KW-0862">Zinc</keyword>
<evidence type="ECO:0000256" key="7">
    <source>
        <dbReference type="ARBA" id="ARBA00023015"/>
    </source>
</evidence>
<evidence type="ECO:0000259" key="12">
    <source>
        <dbReference type="PROSITE" id="PS50157"/>
    </source>
</evidence>
<dbReference type="OrthoDB" id="3437960at2759"/>
<feature type="domain" description="C2H2-type" evidence="12">
    <location>
        <begin position="573"/>
        <end position="598"/>
    </location>
</feature>
<dbReference type="GO" id="GO:0000978">
    <property type="term" value="F:RNA polymerase II cis-regulatory region sequence-specific DNA binding"/>
    <property type="evidence" value="ECO:0007669"/>
    <property type="project" value="TreeGrafter"/>
</dbReference>
<sequence>MVLTHGYVHGHIHKHKDHTHIHGHIHNHDHNQENQENEKDEAVQEQQLTKAPVLTSSLIDSCKQLEDELNICNEIFCDELDDCYFHSCDDNLIENDDCKNCDYNELSCCDDELDQSLLPLAYEEVCNDPSCLDSNSCCQDSINHQDNLCDLQYQKKPIFENLIGNVHKNFDLESSSIKKRKLNDNDNIKLHFPHPCHPDTSLNTNDHNLHQSCFHTRIPTNTSEKMMSDFDFYIQFNNFKKIMSNKDENLLNFSEKPLVVPELLSQPEKPNLSTFACRWDNCFKKVTDDTLMNHLINDHIDQDYNSPNANQSFQCEWNDCNYMNEDLNTLITHLNCHRGKHDINNSLYKKESPILTPNSISKSSLSSPDNKIIKNEFDNDRESSPFTITSMKISPKKSSCRSNCSHKIDDKFTCKWQIGTNSDGSPMSCDKTHNDSGDLQNHLMNDHIGSGKSIYHCNWIDCERNHGKHFTQRQKLLRHIHIHTNYKPCKCSVCGSSFAVDSMLKQHMRIHSGEKPFKCNICGKNFATSSSLSIHNRTHTGEKPLVCKWPNCGKRFSESSNLTKHMKIHTKLFKCDHCGEEFDKKIAFTKHLKLHQID</sequence>
<keyword evidence="3" id="KW-0479">Metal-binding</keyword>
<keyword evidence="8" id="KW-0804">Transcription</keyword>
<keyword evidence="7" id="KW-0805">Transcription regulation</keyword>
<dbReference type="Gene3D" id="6.10.140.370">
    <property type="match status" value="1"/>
</dbReference>
<dbReference type="STRING" id="984485.A0A1E4RR95"/>
<evidence type="ECO:0000256" key="11">
    <source>
        <dbReference type="SAM" id="MobiDB-lite"/>
    </source>
</evidence>
<evidence type="ECO:0000313" key="14">
    <source>
        <dbReference type="Proteomes" id="UP000095085"/>
    </source>
</evidence>
<feature type="domain" description="C2H2-type" evidence="12">
    <location>
        <begin position="460"/>
        <end position="488"/>
    </location>
</feature>
<dbReference type="AlphaFoldDB" id="A0A1E4RR95"/>
<evidence type="ECO:0000256" key="3">
    <source>
        <dbReference type="ARBA" id="ARBA00022723"/>
    </source>
</evidence>
<evidence type="ECO:0000313" key="13">
    <source>
        <dbReference type="EMBL" id="ODV69824.1"/>
    </source>
</evidence>
<reference evidence="14" key="1">
    <citation type="submission" date="2016-05" db="EMBL/GenBank/DDBJ databases">
        <title>Comparative genomics of biotechnologically important yeasts.</title>
        <authorList>
            <consortium name="DOE Joint Genome Institute"/>
            <person name="Riley R."/>
            <person name="Haridas S."/>
            <person name="Wolfe K.H."/>
            <person name="Lopes M.R."/>
            <person name="Hittinger C.T."/>
            <person name="Goker M."/>
            <person name="Salamov A."/>
            <person name="Wisecaver J."/>
            <person name="Long T.M."/>
            <person name="Aerts A.L."/>
            <person name="Barry K."/>
            <person name="Choi C."/>
            <person name="Clum A."/>
            <person name="Coughlan A.Y."/>
            <person name="Deshpande S."/>
            <person name="Douglass A.P."/>
            <person name="Hanson S.J."/>
            <person name="Klenk H.-P."/>
            <person name="Labutti K."/>
            <person name="Lapidus A."/>
            <person name="Lindquist E."/>
            <person name="Lipzen A."/>
            <person name="Meier-Kolthoff J.P."/>
            <person name="Ohm R.A."/>
            <person name="Otillar R.P."/>
            <person name="Pangilinan J."/>
            <person name="Peng Y."/>
            <person name="Rokas A."/>
            <person name="Rosa C.A."/>
            <person name="Scheuner C."/>
            <person name="Sibirny A.A."/>
            <person name="Slot J.C."/>
            <person name="Stielow J.B."/>
            <person name="Sun H."/>
            <person name="Kurtzman C.P."/>
            <person name="Blackwell M."/>
            <person name="Grigoriev I.V."/>
            <person name="Jeffries T.W."/>
        </authorList>
    </citation>
    <scope>NUCLEOTIDE SEQUENCE [LARGE SCALE GENOMIC DNA]</scope>
    <source>
        <strain evidence="14">NRRL Y-1933</strain>
    </source>
</reference>
<feature type="compositionally biased region" description="Basic and acidic residues" evidence="11">
    <location>
        <begin position="26"/>
        <end position="42"/>
    </location>
</feature>
<dbReference type="EMBL" id="KV454538">
    <property type="protein sequence ID" value="ODV69824.1"/>
    <property type="molecule type" value="Genomic_DNA"/>
</dbReference>
<dbReference type="PROSITE" id="PS50157">
    <property type="entry name" value="ZINC_FINGER_C2H2_2"/>
    <property type="match status" value="5"/>
</dbReference>
<feature type="domain" description="C2H2-type" evidence="12">
    <location>
        <begin position="517"/>
        <end position="544"/>
    </location>
</feature>
<keyword evidence="5 10" id="KW-0863">Zinc-finger</keyword>
<keyword evidence="4" id="KW-0677">Repeat</keyword>
<evidence type="ECO:0000256" key="9">
    <source>
        <dbReference type="ARBA" id="ARBA00023242"/>
    </source>
</evidence>
<evidence type="ECO:0000256" key="10">
    <source>
        <dbReference type="PROSITE-ProRule" id="PRU00042"/>
    </source>
</evidence>
<evidence type="ECO:0000256" key="8">
    <source>
        <dbReference type="ARBA" id="ARBA00023163"/>
    </source>
</evidence>
<protein>
    <recommendedName>
        <fullName evidence="12">C2H2-type domain-containing protein</fullName>
    </recommendedName>
</protein>
<keyword evidence="9" id="KW-0539">Nucleus</keyword>
<dbReference type="GO" id="GO:0005634">
    <property type="term" value="C:nucleus"/>
    <property type="evidence" value="ECO:0007669"/>
    <property type="project" value="UniProtKB-SubCell"/>
</dbReference>
<dbReference type="InterPro" id="IPR013087">
    <property type="entry name" value="Znf_C2H2_type"/>
</dbReference>
<feature type="region of interest" description="Disordered" evidence="11">
    <location>
        <begin position="19"/>
        <end position="45"/>
    </location>
</feature>
<dbReference type="InterPro" id="IPR050329">
    <property type="entry name" value="GLI_C2H2-zinc-finger"/>
</dbReference>
<evidence type="ECO:0000256" key="1">
    <source>
        <dbReference type="ARBA" id="ARBA00004123"/>
    </source>
</evidence>
<dbReference type="SUPFAM" id="SSF57667">
    <property type="entry name" value="beta-beta-alpha zinc fingers"/>
    <property type="match status" value="2"/>
</dbReference>
<dbReference type="InterPro" id="IPR036236">
    <property type="entry name" value="Znf_C2H2_sf"/>
</dbReference>
<dbReference type="FunFam" id="3.30.160.60:FF:000193">
    <property type="entry name" value="Zinc finger protein 300"/>
    <property type="match status" value="1"/>
</dbReference>
<dbReference type="GO" id="GO:0045944">
    <property type="term" value="P:positive regulation of transcription by RNA polymerase II"/>
    <property type="evidence" value="ECO:0007669"/>
    <property type="project" value="UniProtKB-ARBA"/>
</dbReference>
<dbReference type="FunFam" id="3.30.160.60:FF:002343">
    <property type="entry name" value="Zinc finger protein 33A"/>
    <property type="match status" value="1"/>
</dbReference>
<name>A0A1E4RR95_9ASCO</name>
<evidence type="ECO:0000256" key="4">
    <source>
        <dbReference type="ARBA" id="ARBA00022737"/>
    </source>
</evidence>
<dbReference type="GeneID" id="30992832"/>
<feature type="domain" description="C2H2-type" evidence="12">
    <location>
        <begin position="545"/>
        <end position="570"/>
    </location>
</feature>
<dbReference type="Gene3D" id="3.30.160.60">
    <property type="entry name" value="Classic Zinc Finger"/>
    <property type="match status" value="4"/>
</dbReference>
<gene>
    <name evidence="13" type="ORF">HYPBUDRAFT_103593</name>
</gene>
<evidence type="ECO:0000256" key="5">
    <source>
        <dbReference type="ARBA" id="ARBA00022771"/>
    </source>
</evidence>
<feature type="domain" description="C2H2-type" evidence="12">
    <location>
        <begin position="489"/>
        <end position="516"/>
    </location>
</feature>
<dbReference type="GO" id="GO:0008270">
    <property type="term" value="F:zinc ion binding"/>
    <property type="evidence" value="ECO:0007669"/>
    <property type="project" value="UniProtKB-KW"/>
</dbReference>
<dbReference type="PANTHER" id="PTHR19818:SF139">
    <property type="entry name" value="PAIR-RULE PROTEIN ODD-PAIRED"/>
    <property type="match status" value="1"/>
</dbReference>
<comment type="subcellular location">
    <subcellularLocation>
        <location evidence="1">Nucleus</location>
    </subcellularLocation>
</comment>
<proteinExistence type="inferred from homology"/>
<dbReference type="PANTHER" id="PTHR19818">
    <property type="entry name" value="ZINC FINGER PROTEIN ZIC AND GLI"/>
    <property type="match status" value="1"/>
</dbReference>
<organism evidence="13 14">
    <name type="scientific">Hyphopichia burtonii NRRL Y-1933</name>
    <dbReference type="NCBI Taxonomy" id="984485"/>
    <lineage>
        <taxon>Eukaryota</taxon>
        <taxon>Fungi</taxon>
        <taxon>Dikarya</taxon>
        <taxon>Ascomycota</taxon>
        <taxon>Saccharomycotina</taxon>
        <taxon>Pichiomycetes</taxon>
        <taxon>Debaryomycetaceae</taxon>
        <taxon>Hyphopichia</taxon>
    </lineage>
</organism>
<dbReference type="PROSITE" id="PS00028">
    <property type="entry name" value="ZINC_FINGER_C2H2_1"/>
    <property type="match status" value="4"/>
</dbReference>
<comment type="similarity">
    <text evidence="2">Belongs to the krueppel C2H2-type zinc-finger protein family.</text>
</comment>
<dbReference type="Pfam" id="PF00096">
    <property type="entry name" value="zf-C2H2"/>
    <property type="match status" value="4"/>
</dbReference>
<evidence type="ECO:0000256" key="2">
    <source>
        <dbReference type="ARBA" id="ARBA00006991"/>
    </source>
</evidence>
<dbReference type="RefSeq" id="XP_020078891.1">
    <property type="nucleotide sequence ID" value="XM_020218282.1"/>
</dbReference>